<keyword evidence="3" id="KW-1185">Reference proteome</keyword>
<reference evidence="2 3" key="1">
    <citation type="journal article" date="2019" name="Int. J. Syst. Evol. Microbiol.">
        <title>The Global Catalogue of Microorganisms (GCM) 10K type strain sequencing project: providing services to taxonomists for standard genome sequencing and annotation.</title>
        <authorList>
            <consortium name="The Broad Institute Genomics Platform"/>
            <consortium name="The Broad Institute Genome Sequencing Center for Infectious Disease"/>
            <person name="Wu L."/>
            <person name="Ma J."/>
        </authorList>
    </citation>
    <scope>NUCLEOTIDE SEQUENCE [LARGE SCALE GENOMIC DNA]</scope>
    <source>
        <strain evidence="2 3">CGMCC 1.12553</strain>
    </source>
</reference>
<feature type="region of interest" description="Disordered" evidence="1">
    <location>
        <begin position="212"/>
        <end position="234"/>
    </location>
</feature>
<dbReference type="Proteomes" id="UP001595921">
    <property type="component" value="Unassembled WGS sequence"/>
</dbReference>
<protein>
    <submittedName>
        <fullName evidence="2">Uncharacterized protein</fullName>
    </submittedName>
</protein>
<organism evidence="2 3">
    <name type="scientific">Halobium salinum</name>
    <dbReference type="NCBI Taxonomy" id="1364940"/>
    <lineage>
        <taxon>Archaea</taxon>
        <taxon>Methanobacteriati</taxon>
        <taxon>Methanobacteriota</taxon>
        <taxon>Stenosarchaea group</taxon>
        <taxon>Halobacteria</taxon>
        <taxon>Halobacteriales</taxon>
        <taxon>Haloferacaceae</taxon>
        <taxon>Halobium</taxon>
    </lineage>
</organism>
<proteinExistence type="predicted"/>
<dbReference type="RefSeq" id="WP_267622836.1">
    <property type="nucleotide sequence ID" value="NZ_JAODIW010000006.1"/>
</dbReference>
<gene>
    <name evidence="2" type="ORF">ACFO0N_15105</name>
</gene>
<evidence type="ECO:0000313" key="3">
    <source>
        <dbReference type="Proteomes" id="UP001595921"/>
    </source>
</evidence>
<feature type="compositionally biased region" description="Low complexity" evidence="1">
    <location>
        <begin position="215"/>
        <end position="234"/>
    </location>
</feature>
<evidence type="ECO:0000256" key="1">
    <source>
        <dbReference type="SAM" id="MobiDB-lite"/>
    </source>
</evidence>
<dbReference type="AlphaFoldDB" id="A0ABD5PES7"/>
<sequence>MKFRKQLRESIGLLKRPNGVFGTRYTLEDIDTELDHRDKVIKKVERKADKHHRQKKKYLQKAVESKNQRKLRYVAKAKEAEMHKSFFSELFDNLMAQQLFLTKLSLKAKEKRIFDSPMEEFGFEIDIGGMNADAISNALQSSSFNQDEIGQTMEEIQMEFDMMDDSTGISLDLDDIKKEAEMLEAEDIRSDSFELGGDLNSAIDDQIEKELNNLEAGGSAGSSPGEEGPPTAND</sequence>
<comment type="caution">
    <text evidence="2">The sequence shown here is derived from an EMBL/GenBank/DDBJ whole genome shotgun (WGS) entry which is preliminary data.</text>
</comment>
<name>A0ABD5PES7_9EURY</name>
<accession>A0ABD5PES7</accession>
<dbReference type="EMBL" id="JBHSDS010000008">
    <property type="protein sequence ID" value="MFC4359273.1"/>
    <property type="molecule type" value="Genomic_DNA"/>
</dbReference>
<evidence type="ECO:0000313" key="2">
    <source>
        <dbReference type="EMBL" id="MFC4359273.1"/>
    </source>
</evidence>